<evidence type="ECO:0000313" key="2">
    <source>
        <dbReference type="Proteomes" id="UP000036681"/>
    </source>
</evidence>
<feature type="compositionally biased region" description="Polar residues" evidence="1">
    <location>
        <begin position="308"/>
        <end position="321"/>
    </location>
</feature>
<name>A0A0M3I118_ASCLU</name>
<reference evidence="3" key="1">
    <citation type="submission" date="2017-02" db="UniProtKB">
        <authorList>
            <consortium name="WormBaseParasite"/>
        </authorList>
    </citation>
    <scope>IDENTIFICATION</scope>
</reference>
<dbReference type="Proteomes" id="UP000036681">
    <property type="component" value="Unplaced"/>
</dbReference>
<keyword evidence="2" id="KW-1185">Reference proteome</keyword>
<feature type="region of interest" description="Disordered" evidence="1">
    <location>
        <begin position="308"/>
        <end position="327"/>
    </location>
</feature>
<evidence type="ECO:0000256" key="1">
    <source>
        <dbReference type="SAM" id="MobiDB-lite"/>
    </source>
</evidence>
<dbReference type="WBParaSite" id="ALUE_0000991301-mRNA-1">
    <property type="protein sequence ID" value="ALUE_0000991301-mRNA-1"/>
    <property type="gene ID" value="ALUE_0000991301"/>
</dbReference>
<dbReference type="AlphaFoldDB" id="A0A0M3I118"/>
<organism evidence="2 3">
    <name type="scientific">Ascaris lumbricoides</name>
    <name type="common">Giant roundworm</name>
    <dbReference type="NCBI Taxonomy" id="6252"/>
    <lineage>
        <taxon>Eukaryota</taxon>
        <taxon>Metazoa</taxon>
        <taxon>Ecdysozoa</taxon>
        <taxon>Nematoda</taxon>
        <taxon>Chromadorea</taxon>
        <taxon>Rhabditida</taxon>
        <taxon>Spirurina</taxon>
        <taxon>Ascaridomorpha</taxon>
        <taxon>Ascaridoidea</taxon>
        <taxon>Ascarididae</taxon>
        <taxon>Ascaris</taxon>
    </lineage>
</organism>
<sequence>MIDTMNVLNAKIDVDERFGYETRRRNTELKNKGSIMTSFTSYGKMRDMRNAGVQAILCVTPADTIALVLSHDVIVEITLHKHVRLSQIAGVTAAICRAGSVATVHHSSVHIVQQKTLVQFDLVKGARVRATSDTVHVLGVESGNLQQKVHSVTEKEVLSHDNLSVATDGFYDRSTTETTTSLFLDDATGGDVLGIREDKRARCLMAARRAIIDVKDTLLSAIVQGVKIKHNVCTGDTRVYCGRNFISLCVATQALTLHSPWVEINVDRTARTRLVRGNQIIETSDRHLHITQNSMRVDFPLQSSSAYKASTDDQANQSDGSNFGVAK</sequence>
<evidence type="ECO:0000313" key="3">
    <source>
        <dbReference type="WBParaSite" id="ALUE_0000991301-mRNA-1"/>
    </source>
</evidence>
<accession>A0A0M3I118</accession>
<proteinExistence type="predicted"/>
<protein>
    <submittedName>
        <fullName evidence="3">Uncharacterized protein</fullName>
    </submittedName>
</protein>